<keyword evidence="14" id="KW-1185">Reference proteome</keyword>
<evidence type="ECO:0000256" key="3">
    <source>
        <dbReference type="ARBA" id="ARBA00022741"/>
    </source>
</evidence>
<accession>A0A142EJ37</accession>
<evidence type="ECO:0000259" key="12">
    <source>
        <dbReference type="Pfam" id="PF01931"/>
    </source>
</evidence>
<dbReference type="KEGG" id="alm:AO498_01960"/>
<evidence type="ECO:0000256" key="5">
    <source>
        <dbReference type="ARBA" id="ARBA00022842"/>
    </source>
</evidence>
<dbReference type="GO" id="GO:0006772">
    <property type="term" value="P:thiamine metabolic process"/>
    <property type="evidence" value="ECO:0007669"/>
    <property type="project" value="TreeGrafter"/>
</dbReference>
<comment type="subunit">
    <text evidence="11">Homodimer.</text>
</comment>
<dbReference type="InterPro" id="IPR029001">
    <property type="entry name" value="ITPase-like_fam"/>
</dbReference>
<evidence type="ECO:0000256" key="7">
    <source>
        <dbReference type="ARBA" id="ARBA00023211"/>
    </source>
</evidence>
<reference evidence="14" key="1">
    <citation type="submission" date="2015-09" db="EMBL/GenBank/DDBJ databases">
        <title>Complete sequence of Algoriphagus sp. M8-2.</title>
        <authorList>
            <person name="Shintani M."/>
        </authorList>
    </citation>
    <scope>NUCLEOTIDE SEQUENCE [LARGE SCALE GENOMIC DNA]</scope>
    <source>
        <strain evidence="14">M8-2</strain>
    </source>
</reference>
<dbReference type="PATRIC" id="fig|1727163.4.peg.414"/>
<dbReference type="Pfam" id="PF01931">
    <property type="entry name" value="NTPase_I-T"/>
    <property type="match status" value="1"/>
</dbReference>
<dbReference type="PANTHER" id="PTHR34699:SF2">
    <property type="entry name" value="NON-CANONICAL PURINE NTP PHOSPHATASE_PRRC1 DOMAIN-CONTAINING PROTEIN"/>
    <property type="match status" value="1"/>
</dbReference>
<dbReference type="InterPro" id="IPR026533">
    <property type="entry name" value="NTPase/PRRC1"/>
</dbReference>
<proteinExistence type="inferred from homology"/>
<evidence type="ECO:0000256" key="11">
    <source>
        <dbReference type="HAMAP-Rule" id="MF_00648"/>
    </source>
</evidence>
<dbReference type="GO" id="GO:0103023">
    <property type="term" value="F:ITPase activity"/>
    <property type="evidence" value="ECO:0007669"/>
    <property type="project" value="UniProtKB-EC"/>
</dbReference>
<dbReference type="Proteomes" id="UP000073816">
    <property type="component" value="Chromosome"/>
</dbReference>
<dbReference type="GO" id="GO:0000166">
    <property type="term" value="F:nucleotide binding"/>
    <property type="evidence" value="ECO:0007669"/>
    <property type="project" value="UniProtKB-KW"/>
</dbReference>
<reference evidence="13 14" key="2">
    <citation type="journal article" date="2016" name="Genome Announc.">
        <title>Complete Genome Sequence of Algoriphagus sp. Strain M8-2, Isolated from a Brackish Lake.</title>
        <authorList>
            <person name="Muraguchi Y."/>
            <person name="Kushimoto K."/>
            <person name="Ohtsubo Y."/>
            <person name="Suzuki T."/>
            <person name="Dohra H."/>
            <person name="Kimbara K."/>
            <person name="Shintani M."/>
        </authorList>
    </citation>
    <scope>NUCLEOTIDE SEQUENCE [LARGE SCALE GENOMIC DNA]</scope>
    <source>
        <strain evidence="13 14">M8-2</strain>
    </source>
</reference>
<evidence type="ECO:0000256" key="6">
    <source>
        <dbReference type="ARBA" id="ARBA00023080"/>
    </source>
</evidence>
<dbReference type="OrthoDB" id="164951at2"/>
<evidence type="ECO:0000256" key="1">
    <source>
        <dbReference type="ARBA" id="ARBA00001936"/>
    </source>
</evidence>
<dbReference type="RefSeq" id="WP_067543033.1">
    <property type="nucleotide sequence ID" value="NZ_CP012836.1"/>
</dbReference>
<evidence type="ECO:0000256" key="2">
    <source>
        <dbReference type="ARBA" id="ARBA00022723"/>
    </source>
</evidence>
<dbReference type="STRING" id="1727163.AO498_01960"/>
<keyword evidence="2 11" id="KW-0479">Metal-binding</keyword>
<dbReference type="SUPFAM" id="SSF52972">
    <property type="entry name" value="ITPase-like"/>
    <property type="match status" value="1"/>
</dbReference>
<comment type="catalytic activity">
    <reaction evidence="9 11">
        <text>XTP + H2O = XDP + phosphate + H(+)</text>
        <dbReference type="Rhea" id="RHEA:28406"/>
        <dbReference type="ChEBI" id="CHEBI:15377"/>
        <dbReference type="ChEBI" id="CHEBI:15378"/>
        <dbReference type="ChEBI" id="CHEBI:43474"/>
        <dbReference type="ChEBI" id="CHEBI:59884"/>
        <dbReference type="ChEBI" id="CHEBI:61314"/>
        <dbReference type="EC" id="3.6.1.73"/>
    </reaction>
</comment>
<protein>
    <recommendedName>
        <fullName evidence="11">Probable inosine/xanthosine triphosphatase</fullName>
        <shortName evidence="11">ITPase/XTPase</shortName>
        <ecNumber evidence="11">3.6.1.73</ecNumber>
    </recommendedName>
    <alternativeName>
        <fullName evidence="11">Non-canonical purine NTP phosphatase</fullName>
    </alternativeName>
    <alternativeName>
        <fullName evidence="11">Non-standard purine NTP phosphatase</fullName>
    </alternativeName>
    <alternativeName>
        <fullName evidence="11">Nucleoside-triphosphate phosphatase</fullName>
        <shortName evidence="11">NTPase</shortName>
    </alternativeName>
</protein>
<feature type="binding site" evidence="11">
    <location>
        <begin position="80"/>
        <end position="81"/>
    </location>
    <ligand>
        <name>substrate</name>
    </ligand>
</feature>
<organism evidence="13 14">
    <name type="scientific">Algoriphagus sanaruensis</name>
    <dbReference type="NCBI Taxonomy" id="1727163"/>
    <lineage>
        <taxon>Bacteria</taxon>
        <taxon>Pseudomonadati</taxon>
        <taxon>Bacteroidota</taxon>
        <taxon>Cytophagia</taxon>
        <taxon>Cytophagales</taxon>
        <taxon>Cyclobacteriaceae</taxon>
        <taxon>Algoriphagus</taxon>
    </lineage>
</organism>
<feature type="domain" description="Non-canonical purine NTP phosphatase/PRRC1" evidence="12">
    <location>
        <begin position="20"/>
        <end position="183"/>
    </location>
</feature>
<comment type="catalytic activity">
    <reaction evidence="8 11">
        <text>ITP + H2O = IDP + phosphate + H(+)</text>
        <dbReference type="Rhea" id="RHEA:28330"/>
        <dbReference type="ChEBI" id="CHEBI:15377"/>
        <dbReference type="ChEBI" id="CHEBI:15378"/>
        <dbReference type="ChEBI" id="CHEBI:43474"/>
        <dbReference type="ChEBI" id="CHEBI:58280"/>
        <dbReference type="ChEBI" id="CHEBI:61402"/>
        <dbReference type="EC" id="3.6.1.73"/>
    </reaction>
</comment>
<dbReference type="Gene3D" id="3.90.950.10">
    <property type="match status" value="1"/>
</dbReference>
<keyword evidence="3 11" id="KW-0547">Nucleotide-binding</keyword>
<sequence length="188" mass="20924">MSFRRRENLKPSDKLLVLVGSKNPVKVACTEDAFTRAFNRPILVEGINVSSGVPDQPIGERETLLGAKNRAYQSRDVFPEANYWVGIEGGIDEDEKGMFAFAWMFILGQNGKTTQAKTGTFYLPKKVSELVSQGMELGKADDLIFEQENSKQQGGSVGLLTQGVVNRDEYYRQAIILALIPFLNPDLF</sequence>
<keyword evidence="4 11" id="KW-0378">Hydrolase</keyword>
<dbReference type="InterPro" id="IPR002786">
    <property type="entry name" value="Non_canon_purine_NTPase"/>
</dbReference>
<dbReference type="EMBL" id="CP012836">
    <property type="protein sequence ID" value="AMQ55142.1"/>
    <property type="molecule type" value="Genomic_DNA"/>
</dbReference>
<evidence type="ECO:0000256" key="9">
    <source>
        <dbReference type="ARBA" id="ARBA00048781"/>
    </source>
</evidence>
<dbReference type="FunFam" id="3.90.950.10:FF:000002">
    <property type="entry name" value="Inosine/xanthosine triphosphatase"/>
    <property type="match status" value="1"/>
</dbReference>
<dbReference type="EC" id="3.6.1.73" evidence="11"/>
<evidence type="ECO:0000256" key="8">
    <source>
        <dbReference type="ARBA" id="ARBA00048174"/>
    </source>
</evidence>
<evidence type="ECO:0000256" key="4">
    <source>
        <dbReference type="ARBA" id="ARBA00022801"/>
    </source>
</evidence>
<keyword evidence="7 11" id="KW-0464">Manganese</keyword>
<feature type="binding site" evidence="11">
    <location>
        <position position="80"/>
    </location>
    <ligand>
        <name>Mg(2+)</name>
        <dbReference type="ChEBI" id="CHEBI:18420"/>
    </ligand>
</feature>
<keyword evidence="5 11" id="KW-0460">Magnesium</keyword>
<comment type="caution">
    <text evidence="11">Lacks conserved residue(s) required for the propagation of feature annotation.</text>
</comment>
<evidence type="ECO:0000313" key="14">
    <source>
        <dbReference type="Proteomes" id="UP000073816"/>
    </source>
</evidence>
<dbReference type="HAMAP" id="MF_00648">
    <property type="entry name" value="Non_canon_purine_NTPase_YjjX"/>
    <property type="match status" value="1"/>
</dbReference>
<gene>
    <name evidence="13" type="ORF">AO498_01960</name>
</gene>
<dbReference type="GO" id="GO:0009117">
    <property type="term" value="P:nucleotide metabolic process"/>
    <property type="evidence" value="ECO:0007669"/>
    <property type="project" value="UniProtKB-KW"/>
</dbReference>
<comment type="function">
    <text evidence="11">Phosphatase that hydrolyzes non-canonical purine nucleotides such as XTP and ITP to their respective diphosphate derivatives. Probably excludes non-canonical purines from DNA/RNA precursor pool, thus preventing their incorporation into DNA/RNA and avoiding chromosomal lesions.</text>
</comment>
<dbReference type="NCBIfam" id="TIGR00258">
    <property type="entry name" value="inosine/xanthosine triphosphatase"/>
    <property type="match status" value="1"/>
</dbReference>
<name>A0A142EJ37_9BACT</name>
<dbReference type="GO" id="GO:0046872">
    <property type="term" value="F:metal ion binding"/>
    <property type="evidence" value="ECO:0007669"/>
    <property type="project" value="UniProtKB-KW"/>
</dbReference>
<comment type="cofactor">
    <cofactor evidence="1">
        <name>Mn(2+)</name>
        <dbReference type="ChEBI" id="CHEBI:29035"/>
    </cofactor>
</comment>
<keyword evidence="6 11" id="KW-0546">Nucleotide metabolism</keyword>
<dbReference type="AlphaFoldDB" id="A0A142EJ37"/>
<dbReference type="InterPro" id="IPR050299">
    <property type="entry name" value="YjjX_NTPase"/>
</dbReference>
<evidence type="ECO:0000313" key="13">
    <source>
        <dbReference type="EMBL" id="AMQ55142.1"/>
    </source>
</evidence>
<comment type="similarity">
    <text evidence="10 11">Belongs to the YjjX NTPase family.</text>
</comment>
<evidence type="ECO:0000256" key="10">
    <source>
        <dbReference type="ARBA" id="ARBA00060855"/>
    </source>
</evidence>
<dbReference type="PANTHER" id="PTHR34699">
    <property type="match status" value="1"/>
</dbReference>
<comment type="cofactor">
    <cofactor evidence="11">
        <name>Mg(2+)</name>
        <dbReference type="ChEBI" id="CHEBI:18420"/>
    </cofactor>
    <cofactor evidence="11">
        <name>Mn(2+)</name>
        <dbReference type="ChEBI" id="CHEBI:29035"/>
    </cofactor>
    <text evidence="11">Binds 1 divalent metal cation per subunit; can use either Mg(2+) or Mn(2+).</text>
</comment>